<reference evidence="2 3" key="1">
    <citation type="submission" date="2014-03" db="EMBL/GenBank/DDBJ databases">
        <title>Genome sequence of Clostridium litorale W6, DSM 5388.</title>
        <authorList>
            <person name="Poehlein A."/>
            <person name="Jagirdar A."/>
            <person name="Khonsari B."/>
            <person name="Chibani C.M."/>
            <person name="Gutierrez Gutierrez D.A."/>
            <person name="Davydova E."/>
            <person name="Alghaithi H.S."/>
            <person name="Nair K.P."/>
            <person name="Dhamotharan K."/>
            <person name="Chandran L."/>
            <person name="G W."/>
            <person name="Daniel R."/>
        </authorList>
    </citation>
    <scope>NUCLEOTIDE SEQUENCE [LARGE SCALE GENOMIC DNA]</scope>
    <source>
        <strain evidence="2 3">W6</strain>
    </source>
</reference>
<dbReference type="OrthoDB" id="1654616at2"/>
<dbReference type="EMBL" id="JJMM01000010">
    <property type="protein sequence ID" value="KDR95637.1"/>
    <property type="molecule type" value="Genomic_DNA"/>
</dbReference>
<dbReference type="AlphaFoldDB" id="A0A069RNA1"/>
<dbReference type="PANTHER" id="PTHR34821:SF2">
    <property type="entry name" value="INNER MEMBRANE PROTEIN YDCZ"/>
    <property type="match status" value="1"/>
</dbReference>
<feature type="transmembrane region" description="Helical" evidence="1">
    <location>
        <begin position="68"/>
        <end position="89"/>
    </location>
</feature>
<keyword evidence="1" id="KW-0472">Membrane</keyword>
<dbReference type="GO" id="GO:0005886">
    <property type="term" value="C:plasma membrane"/>
    <property type="evidence" value="ECO:0007669"/>
    <property type="project" value="TreeGrafter"/>
</dbReference>
<feature type="transmembrane region" description="Helical" evidence="1">
    <location>
        <begin position="95"/>
        <end position="116"/>
    </location>
</feature>
<dbReference type="InterPro" id="IPR006750">
    <property type="entry name" value="YdcZ"/>
</dbReference>
<dbReference type="Pfam" id="PF04657">
    <property type="entry name" value="DMT_YdcZ"/>
    <property type="match status" value="1"/>
</dbReference>
<keyword evidence="1" id="KW-1133">Transmembrane helix</keyword>
<feature type="transmembrane region" description="Helical" evidence="1">
    <location>
        <begin position="36"/>
        <end position="56"/>
    </location>
</feature>
<comment type="caution">
    <text evidence="2">The sequence shown here is derived from an EMBL/GenBank/DDBJ whole genome shotgun (WGS) entry which is preliminary data.</text>
</comment>
<dbReference type="eggNOG" id="COG3238">
    <property type="taxonomic scope" value="Bacteria"/>
</dbReference>
<dbReference type="RefSeq" id="WP_052636065.1">
    <property type="nucleotide sequence ID" value="NZ_FSRH01000006.1"/>
</dbReference>
<evidence type="ECO:0000256" key="1">
    <source>
        <dbReference type="SAM" id="Phobius"/>
    </source>
</evidence>
<name>A0A069RNA1_PEPLI</name>
<sequence length="165" mass="17733">MLFVYILISILAGVSVVVSRIINSNLAEKIGILQGTFFNFILGLICSYVFLFLSGSSVALPMSKMESVPLWVFSGGAAGVLTIVLSNYITPKISAFYLTLLVFIGQLFTGMAIDYFTLGEISSGKIIGGILVLVGLGYNLLVDKNSDSEPAANQNKFFVESNKIV</sequence>
<feature type="transmembrane region" description="Helical" evidence="1">
    <location>
        <begin position="123"/>
        <end position="141"/>
    </location>
</feature>
<organism evidence="2 3">
    <name type="scientific">Peptoclostridium litorale DSM 5388</name>
    <dbReference type="NCBI Taxonomy" id="1121324"/>
    <lineage>
        <taxon>Bacteria</taxon>
        <taxon>Bacillati</taxon>
        <taxon>Bacillota</taxon>
        <taxon>Clostridia</taxon>
        <taxon>Peptostreptococcales</taxon>
        <taxon>Peptoclostridiaceae</taxon>
        <taxon>Peptoclostridium</taxon>
    </lineage>
</organism>
<evidence type="ECO:0000313" key="2">
    <source>
        <dbReference type="EMBL" id="KDR95637.1"/>
    </source>
</evidence>
<dbReference type="STRING" id="1121324.CLIT_10c03640"/>
<dbReference type="PANTHER" id="PTHR34821">
    <property type="entry name" value="INNER MEMBRANE PROTEIN YDCZ"/>
    <property type="match status" value="1"/>
</dbReference>
<evidence type="ECO:0000313" key="3">
    <source>
        <dbReference type="Proteomes" id="UP000027946"/>
    </source>
</evidence>
<proteinExistence type="predicted"/>
<keyword evidence="1" id="KW-0812">Transmembrane</keyword>
<dbReference type="Proteomes" id="UP000027946">
    <property type="component" value="Unassembled WGS sequence"/>
</dbReference>
<gene>
    <name evidence="2" type="ORF">CLIT_10c03640</name>
</gene>
<keyword evidence="3" id="KW-1185">Reference proteome</keyword>
<accession>A0A069RNA1</accession>
<protein>
    <submittedName>
        <fullName evidence="2">Putative membrane protein</fullName>
    </submittedName>
</protein>